<dbReference type="InterPro" id="IPR000700">
    <property type="entry name" value="PAS-assoc_C"/>
</dbReference>
<dbReference type="SMART" id="SM00267">
    <property type="entry name" value="GGDEF"/>
    <property type="match status" value="1"/>
</dbReference>
<dbReference type="CDD" id="cd01948">
    <property type="entry name" value="EAL"/>
    <property type="match status" value="1"/>
</dbReference>
<evidence type="ECO:0000259" key="4">
    <source>
        <dbReference type="PROSITE" id="PS50887"/>
    </source>
</evidence>
<keyword evidence="6" id="KW-1185">Reference proteome</keyword>
<feature type="domain" description="GGDEF" evidence="4">
    <location>
        <begin position="280"/>
        <end position="407"/>
    </location>
</feature>
<dbReference type="SUPFAM" id="SSF55785">
    <property type="entry name" value="PYP-like sensor domain (PAS domain)"/>
    <property type="match status" value="2"/>
</dbReference>
<dbReference type="SMART" id="SM00086">
    <property type="entry name" value="PAC"/>
    <property type="match status" value="1"/>
</dbReference>
<dbReference type="Pfam" id="PF00989">
    <property type="entry name" value="PAS"/>
    <property type="match status" value="1"/>
</dbReference>
<protein>
    <submittedName>
        <fullName evidence="5">EAL domain-containing protein</fullName>
    </submittedName>
</protein>
<organism evidence="5 6">
    <name type="scientific">Kurthia populi</name>
    <dbReference type="NCBI Taxonomy" id="1562132"/>
    <lineage>
        <taxon>Bacteria</taxon>
        <taxon>Bacillati</taxon>
        <taxon>Bacillota</taxon>
        <taxon>Bacilli</taxon>
        <taxon>Bacillales</taxon>
        <taxon>Caryophanaceae</taxon>
        <taxon>Kurthia</taxon>
    </lineage>
</organism>
<gene>
    <name evidence="5" type="ORF">ACFSY7_00225</name>
</gene>
<dbReference type="PROSITE" id="PS50883">
    <property type="entry name" value="EAL"/>
    <property type="match status" value="1"/>
</dbReference>
<dbReference type="Pfam" id="PF13426">
    <property type="entry name" value="PAS_9"/>
    <property type="match status" value="1"/>
</dbReference>
<evidence type="ECO:0000313" key="6">
    <source>
        <dbReference type="Proteomes" id="UP001597568"/>
    </source>
</evidence>
<dbReference type="InterPro" id="IPR052155">
    <property type="entry name" value="Biofilm_reg_signaling"/>
</dbReference>
<dbReference type="InterPro" id="IPR043128">
    <property type="entry name" value="Rev_trsase/Diguanyl_cyclase"/>
</dbReference>
<sequence length="667" mass="76603">MNEVENISQYANPILNHIHSPMMTLDHEGNIISWNTYCENVFGYSTDEVLGKFPPIFNDEQDKAEEQFTTILRSHKELTLNNFTLLTKDSEMLQMSLFAKALTIRDERIIMVRFLNAFSSEESAVAELSCLRSGLEESFMVLSLDHEGLINFANPLYLKYSKWTPKRILGKTLWQMFPQTDVGTEQVNEIWNVIHSGKIWQGEVEKMTKDGTSYWVELIAIPVTTSGKTPDYYLVLAKDITEKKLLQQRLEKIAYVDQETGLMNRYRLEQIVNEMIDQKQHFTFVYLSIDKFYSLKELYNEEMESILLQEFTNRMKMYFQDSVMARITINDFAVLTPLGEWFIQGFLAYLKQHPIYIDGMALPLTICGGISKYPEDQQTFNHLLKASHAIIDKIHTEGGSTIASLSIDDHKALSKRAMIEKRLMIALDQKDLKVLYQPQLNLESNKIEAVEALVRWEDSELGIIPPDVLIPIAEETGLINDIGTFMLEKSCEQAVAWKNSGHTIRVSINSSVREFRDKNMVKLIREVLERTNCPASLLQIEITEKFALEAEAESSIITQMKQLQADGIRFVLDDFGTGYASFRYMQLLPLEEFKIDQTFISTLTYQKKTQKLIHGMIQFGHSLNMRVVAEGVENKEQLELLSEYGCNAAQGYHIGRPSEVATIEPLF</sequence>
<dbReference type="PROSITE" id="PS50113">
    <property type="entry name" value="PAC"/>
    <property type="match status" value="1"/>
</dbReference>
<proteinExistence type="predicted"/>
<dbReference type="InterPro" id="IPR029787">
    <property type="entry name" value="Nucleotide_cyclase"/>
</dbReference>
<dbReference type="InterPro" id="IPR013767">
    <property type="entry name" value="PAS_fold"/>
</dbReference>
<feature type="domain" description="EAL" evidence="3">
    <location>
        <begin position="416"/>
        <end position="667"/>
    </location>
</feature>
<evidence type="ECO:0000313" key="5">
    <source>
        <dbReference type="EMBL" id="MFD2866965.1"/>
    </source>
</evidence>
<dbReference type="PANTHER" id="PTHR44757">
    <property type="entry name" value="DIGUANYLATE CYCLASE DGCP"/>
    <property type="match status" value="1"/>
</dbReference>
<dbReference type="SUPFAM" id="SSF55073">
    <property type="entry name" value="Nucleotide cyclase"/>
    <property type="match status" value="1"/>
</dbReference>
<comment type="caution">
    <text evidence="5">The sequence shown here is derived from an EMBL/GenBank/DDBJ whole genome shotgun (WGS) entry which is preliminary data.</text>
</comment>
<evidence type="ECO:0000259" key="1">
    <source>
        <dbReference type="PROSITE" id="PS50112"/>
    </source>
</evidence>
<evidence type="ECO:0000259" key="2">
    <source>
        <dbReference type="PROSITE" id="PS50113"/>
    </source>
</evidence>
<accession>A0ABW5XVJ5</accession>
<reference evidence="6" key="1">
    <citation type="journal article" date="2019" name="Int. J. Syst. Evol. Microbiol.">
        <title>The Global Catalogue of Microorganisms (GCM) 10K type strain sequencing project: providing services to taxonomists for standard genome sequencing and annotation.</title>
        <authorList>
            <consortium name="The Broad Institute Genomics Platform"/>
            <consortium name="The Broad Institute Genome Sequencing Center for Infectious Disease"/>
            <person name="Wu L."/>
            <person name="Ma J."/>
        </authorList>
    </citation>
    <scope>NUCLEOTIDE SEQUENCE [LARGE SCALE GENOMIC DNA]</scope>
    <source>
        <strain evidence="6">KCTC 33522</strain>
    </source>
</reference>
<dbReference type="Gene3D" id="3.20.20.450">
    <property type="entry name" value="EAL domain"/>
    <property type="match status" value="1"/>
</dbReference>
<dbReference type="PANTHER" id="PTHR44757:SF2">
    <property type="entry name" value="BIOFILM ARCHITECTURE MAINTENANCE PROTEIN MBAA"/>
    <property type="match status" value="1"/>
</dbReference>
<feature type="domain" description="PAC" evidence="2">
    <location>
        <begin position="200"/>
        <end position="252"/>
    </location>
</feature>
<feature type="domain" description="PAS" evidence="1">
    <location>
        <begin position="14"/>
        <end position="52"/>
    </location>
</feature>
<dbReference type="PROSITE" id="PS50112">
    <property type="entry name" value="PAS"/>
    <property type="match status" value="1"/>
</dbReference>
<dbReference type="EMBL" id="JBHUOR010000002">
    <property type="protein sequence ID" value="MFD2866965.1"/>
    <property type="molecule type" value="Genomic_DNA"/>
</dbReference>
<dbReference type="SUPFAM" id="SSF141868">
    <property type="entry name" value="EAL domain-like"/>
    <property type="match status" value="1"/>
</dbReference>
<dbReference type="NCBIfam" id="TIGR00229">
    <property type="entry name" value="sensory_box"/>
    <property type="match status" value="2"/>
</dbReference>
<dbReference type="Pfam" id="PF00990">
    <property type="entry name" value="GGDEF"/>
    <property type="match status" value="1"/>
</dbReference>
<dbReference type="InterPro" id="IPR001633">
    <property type="entry name" value="EAL_dom"/>
</dbReference>
<dbReference type="Pfam" id="PF00563">
    <property type="entry name" value="EAL"/>
    <property type="match status" value="1"/>
</dbReference>
<dbReference type="InterPro" id="IPR000160">
    <property type="entry name" value="GGDEF_dom"/>
</dbReference>
<dbReference type="RefSeq" id="WP_380146406.1">
    <property type="nucleotide sequence ID" value="NZ_JBHUOR010000002.1"/>
</dbReference>
<dbReference type="InterPro" id="IPR035965">
    <property type="entry name" value="PAS-like_dom_sf"/>
</dbReference>
<dbReference type="SMART" id="SM00091">
    <property type="entry name" value="PAS"/>
    <property type="match status" value="2"/>
</dbReference>
<dbReference type="Proteomes" id="UP001597568">
    <property type="component" value="Unassembled WGS sequence"/>
</dbReference>
<dbReference type="InterPro" id="IPR035919">
    <property type="entry name" value="EAL_sf"/>
</dbReference>
<dbReference type="Gene3D" id="3.30.450.20">
    <property type="entry name" value="PAS domain"/>
    <property type="match status" value="2"/>
</dbReference>
<dbReference type="PROSITE" id="PS50887">
    <property type="entry name" value="GGDEF"/>
    <property type="match status" value="1"/>
</dbReference>
<evidence type="ECO:0000259" key="3">
    <source>
        <dbReference type="PROSITE" id="PS50883"/>
    </source>
</evidence>
<dbReference type="SMART" id="SM00052">
    <property type="entry name" value="EAL"/>
    <property type="match status" value="1"/>
</dbReference>
<dbReference type="InterPro" id="IPR001610">
    <property type="entry name" value="PAC"/>
</dbReference>
<dbReference type="CDD" id="cd00130">
    <property type="entry name" value="PAS"/>
    <property type="match status" value="2"/>
</dbReference>
<dbReference type="Gene3D" id="3.30.70.270">
    <property type="match status" value="1"/>
</dbReference>
<name>A0ABW5XVJ5_9BACL</name>
<dbReference type="InterPro" id="IPR000014">
    <property type="entry name" value="PAS"/>
</dbReference>